<feature type="transmembrane region" description="Helical" evidence="14">
    <location>
        <begin position="92"/>
        <end position="110"/>
    </location>
</feature>
<dbReference type="EMBL" id="JAKCXM010000232">
    <property type="protein sequence ID" value="KAJ0397962.1"/>
    <property type="molecule type" value="Genomic_DNA"/>
</dbReference>
<evidence type="ECO:0000256" key="15">
    <source>
        <dbReference type="SAM" id="SignalP"/>
    </source>
</evidence>
<dbReference type="InterPro" id="IPR016900">
    <property type="entry name" value="Alg10"/>
</dbReference>
<evidence type="ECO:0000313" key="16">
    <source>
        <dbReference type="EMBL" id="KAJ0397962.1"/>
    </source>
</evidence>
<comment type="subcellular location">
    <subcellularLocation>
        <location evidence="1">Endoplasmic reticulum membrane</location>
        <topology evidence="1">Multi-pass membrane protein</topology>
    </subcellularLocation>
</comment>
<keyword evidence="15" id="KW-0732">Signal</keyword>
<proteinExistence type="inferred from homology"/>
<organism evidence="16 17">
    <name type="scientific">Pythium insidiosum</name>
    <name type="common">Pythiosis disease agent</name>
    <dbReference type="NCBI Taxonomy" id="114742"/>
    <lineage>
        <taxon>Eukaryota</taxon>
        <taxon>Sar</taxon>
        <taxon>Stramenopiles</taxon>
        <taxon>Oomycota</taxon>
        <taxon>Peronosporomycetes</taxon>
        <taxon>Pythiales</taxon>
        <taxon>Pythiaceae</taxon>
        <taxon>Pythium</taxon>
    </lineage>
</organism>
<feature type="transmembrane region" description="Helical" evidence="14">
    <location>
        <begin position="131"/>
        <end position="160"/>
    </location>
</feature>
<gene>
    <name evidence="16" type="ORF">P43SY_003870</name>
</gene>
<protein>
    <recommendedName>
        <fullName evidence="5">Dol-P-Glc:Glc(2)Man(9)GlcNAc(2)-PP-Dol alpha-1,2-glucosyltransferase</fullName>
        <ecNumber evidence="4">2.4.1.256</ecNumber>
    </recommendedName>
</protein>
<keyword evidence="17" id="KW-1185">Reference proteome</keyword>
<name>A0AAD5LH66_PYTIN</name>
<comment type="pathway">
    <text evidence="2">Protein modification; protein glycosylation.</text>
</comment>
<keyword evidence="7" id="KW-0808">Transferase</keyword>
<comment type="function">
    <text evidence="12">Dol-P-Glc:Glc(2)Man(9)GlcNAc(2)-PP-Dol alpha-1,2-glucosyltransferase that operates in the biosynthetic pathway of dolichol-linked oligosaccharides, the glycan precursors employed in protein asparagine (N)-glycosylation. The assembly of dolichol-linked oligosaccharides begins on the cytosolic side of the endoplasmic reticulum membrane and finishes in its lumen. The sequential addition of sugars to dolichol pyrophosphate produces dolichol-linked oligosaccharides containing fourteen sugars, including two GlcNAcs, nine mannoses and three glucoses. Once assembled, the oligosaccharide is transferred from the lipid to nascent proteins by oligosaccharyltransferases. In the lumen of the endoplasmic reticulum, adds the third and last glucose residue from dolichyl phosphate glucose (Dol-P-Glc) onto the lipid-linked oligosaccharide intermediate Glc(2)Man(9)GlcNAc(2)-PP-Dol to produce Glc(3)Man(9)GlcNAc(2)-PP-Dol.</text>
</comment>
<comment type="caution">
    <text evidence="16">The sequence shown here is derived from an EMBL/GenBank/DDBJ whole genome shotgun (WGS) entry which is preliminary data.</text>
</comment>
<keyword evidence="11 14" id="KW-0472">Membrane</keyword>
<evidence type="ECO:0000256" key="6">
    <source>
        <dbReference type="ARBA" id="ARBA00022676"/>
    </source>
</evidence>
<evidence type="ECO:0000256" key="8">
    <source>
        <dbReference type="ARBA" id="ARBA00022692"/>
    </source>
</evidence>
<dbReference type="Pfam" id="PF04922">
    <property type="entry name" value="DIE2_ALG10"/>
    <property type="match status" value="1"/>
</dbReference>
<dbReference type="GO" id="GO:0106073">
    <property type="term" value="F:dolichyl pyrophosphate Glc2Man9GlcNAc2 alpha-1,2-glucosyltransferase activity"/>
    <property type="evidence" value="ECO:0007669"/>
    <property type="project" value="UniProtKB-EC"/>
</dbReference>
<feature type="transmembrane region" description="Helical" evidence="14">
    <location>
        <begin position="180"/>
        <end position="206"/>
    </location>
</feature>
<keyword evidence="10 14" id="KW-1133">Transmembrane helix</keyword>
<feature type="chain" id="PRO_5041990497" description="Dol-P-Glc:Glc(2)Man(9)GlcNAc(2)-PP-Dol alpha-1,2-glucosyltransferase" evidence="15">
    <location>
        <begin position="20"/>
        <end position="222"/>
    </location>
</feature>
<evidence type="ECO:0000256" key="11">
    <source>
        <dbReference type="ARBA" id="ARBA00023136"/>
    </source>
</evidence>
<evidence type="ECO:0000256" key="9">
    <source>
        <dbReference type="ARBA" id="ARBA00022824"/>
    </source>
</evidence>
<evidence type="ECO:0000256" key="5">
    <source>
        <dbReference type="ARBA" id="ARBA00018512"/>
    </source>
</evidence>
<evidence type="ECO:0000256" key="14">
    <source>
        <dbReference type="SAM" id="Phobius"/>
    </source>
</evidence>
<keyword evidence="6" id="KW-0328">Glycosyltransferase</keyword>
<evidence type="ECO:0000256" key="2">
    <source>
        <dbReference type="ARBA" id="ARBA00004922"/>
    </source>
</evidence>
<dbReference type="Proteomes" id="UP001209570">
    <property type="component" value="Unassembled WGS sequence"/>
</dbReference>
<dbReference type="AlphaFoldDB" id="A0AAD5LH66"/>
<keyword evidence="9" id="KW-0256">Endoplasmic reticulum</keyword>
<dbReference type="GO" id="GO:0006488">
    <property type="term" value="P:dolichol-linked oligosaccharide biosynthetic process"/>
    <property type="evidence" value="ECO:0007669"/>
    <property type="project" value="InterPro"/>
</dbReference>
<evidence type="ECO:0000313" key="17">
    <source>
        <dbReference type="Proteomes" id="UP001209570"/>
    </source>
</evidence>
<sequence>MAAMPIVAVVGGLYALVLQHFNRYAPEPYMVYPKDEIFHVPQAQRYCAGRFDEWDPKITTFPGLYVAAVALARVARALVPSTEDPDAFCSTALLRSVNVIFVIGNTVLLFRLRAALVPNDRNAMLHALMIIMFPVLFFFSFLFYTDMGATFYVLLMYYLALPDSNDGTHRPSPIRLVPSAMAGALAVLFRQTNIVWVVFVAGTVVVRIVEQTNGYEIYGRPS</sequence>
<dbReference type="PANTHER" id="PTHR12989:SF10">
    <property type="entry name" value="DOL-P-GLC:GLC(2)MAN(9)GLCNAC(2)-PP-DOL ALPHA-1,2-GLUCOSYLTRANSFERASE-RELATED"/>
    <property type="match status" value="1"/>
</dbReference>
<dbReference type="GO" id="GO:0005789">
    <property type="term" value="C:endoplasmic reticulum membrane"/>
    <property type="evidence" value="ECO:0007669"/>
    <property type="project" value="UniProtKB-SubCell"/>
</dbReference>
<comment type="catalytic activity">
    <reaction evidence="13">
        <text>an alpha-D-Glc-(1-&gt;3)-alpha-D-Glc-(1-&gt;3)-alpha-D-Man-(1-&gt;2)-alpha-D-Man-(1-&gt;2)-alpha-D-Man-(1-&gt;3)-[alpha-D-Man-(1-&gt;2)-alpha-D-Man-(1-&gt;3)-[alpha-D-Man-(1-&gt;2)-alpha-D-Man-(1-&gt;6)]-alpha-D-Man-(1-&gt;6)]-beta-D-Man-(1-&gt;4)-beta-D-GlcNAc-(1-&gt;4)-alpha-D-GlcNAc-diphospho-di-trans,poly-cis-dolichol + a di-trans,poly-cis-dolichyl beta-D-glucosyl phosphate = a alpha-D-Glc-(1-&gt;2)-alpha-D-Glc-(1-&gt;3)-alpha-D-Glc-(1-&gt;3)-alpha-D-Man-(1-&gt;2)-alpha-D-Man-(1-&gt;2)-alpha-D-Man-(1-&gt;3)-[alpha-D-Man-(1-&gt;2)-alpha-D-Man-(1-&gt;3)-[alpha-D-Man-(1-&gt;2)-alpha-D-Man-(1-&gt;6)]-alpha-D-Man-(1-&gt;6)]-beta-D-Man-(1-&gt;4)-beta-D-GlcNAc-(1-&gt;4)-alpha-D-GlcNAc-diphospho-di-trans,poly-cis-dolichol + a di-trans,poly-cis-dolichyl phosphate + H(+)</text>
        <dbReference type="Rhea" id="RHEA:29543"/>
        <dbReference type="Rhea" id="RHEA-COMP:19498"/>
        <dbReference type="Rhea" id="RHEA-COMP:19502"/>
        <dbReference type="Rhea" id="RHEA-COMP:19512"/>
        <dbReference type="Rhea" id="RHEA-COMP:19522"/>
        <dbReference type="ChEBI" id="CHEBI:15378"/>
        <dbReference type="ChEBI" id="CHEBI:57525"/>
        <dbReference type="ChEBI" id="CHEBI:57683"/>
        <dbReference type="ChEBI" id="CHEBI:132522"/>
        <dbReference type="ChEBI" id="CHEBI:132523"/>
        <dbReference type="EC" id="2.4.1.256"/>
    </reaction>
    <physiologicalReaction direction="left-to-right" evidence="13">
        <dbReference type="Rhea" id="RHEA:29544"/>
    </physiologicalReaction>
</comment>
<dbReference type="PANTHER" id="PTHR12989">
    <property type="entry name" value="ALPHA-1,2-GLUCOSYLTRANSFERASE ALG10"/>
    <property type="match status" value="1"/>
</dbReference>
<evidence type="ECO:0000256" key="10">
    <source>
        <dbReference type="ARBA" id="ARBA00022989"/>
    </source>
</evidence>
<evidence type="ECO:0000256" key="3">
    <source>
        <dbReference type="ARBA" id="ARBA00010600"/>
    </source>
</evidence>
<comment type="similarity">
    <text evidence="3">Belongs to the ALG10 glucosyltransferase family.</text>
</comment>
<evidence type="ECO:0000256" key="1">
    <source>
        <dbReference type="ARBA" id="ARBA00004477"/>
    </source>
</evidence>
<evidence type="ECO:0000256" key="4">
    <source>
        <dbReference type="ARBA" id="ARBA00011967"/>
    </source>
</evidence>
<dbReference type="EC" id="2.4.1.256" evidence="4"/>
<evidence type="ECO:0000256" key="12">
    <source>
        <dbReference type="ARBA" id="ARBA00044727"/>
    </source>
</evidence>
<reference evidence="16" key="1">
    <citation type="submission" date="2021-12" db="EMBL/GenBank/DDBJ databases">
        <title>Prjna785345.</title>
        <authorList>
            <person name="Rujirawat T."/>
            <person name="Krajaejun T."/>
        </authorList>
    </citation>
    <scope>NUCLEOTIDE SEQUENCE</scope>
    <source>
        <strain evidence="16">Pi057C3</strain>
    </source>
</reference>
<keyword evidence="8 14" id="KW-0812">Transmembrane</keyword>
<accession>A0AAD5LH66</accession>
<evidence type="ECO:0000256" key="7">
    <source>
        <dbReference type="ARBA" id="ARBA00022679"/>
    </source>
</evidence>
<evidence type="ECO:0000256" key="13">
    <source>
        <dbReference type="ARBA" id="ARBA00048064"/>
    </source>
</evidence>
<feature type="signal peptide" evidence="15">
    <location>
        <begin position="1"/>
        <end position="19"/>
    </location>
</feature>